<gene>
    <name evidence="6" type="ORF">M9Y10_002456</name>
</gene>
<evidence type="ECO:0000256" key="4">
    <source>
        <dbReference type="SAM" id="Phobius"/>
    </source>
</evidence>
<dbReference type="CDD" id="cd15841">
    <property type="entry name" value="SNARE_Qc"/>
    <property type="match status" value="1"/>
</dbReference>
<keyword evidence="1" id="KW-0653">Protein transport</keyword>
<evidence type="ECO:0000259" key="5">
    <source>
        <dbReference type="Pfam" id="PF09177"/>
    </source>
</evidence>
<dbReference type="SUPFAM" id="SSF47661">
    <property type="entry name" value="t-snare proteins"/>
    <property type="match status" value="1"/>
</dbReference>
<dbReference type="Proteomes" id="UP001470230">
    <property type="component" value="Unassembled WGS sequence"/>
</dbReference>
<sequence length="232" mass="26828">MIDPYPSIKSQISNLVTQIEEGANQIKTLRQGGASVSEFMEAQIQNQINDAEKKLQTIMDVNRAVAEDPSRFNISQEELNSRQNFANTIRQRINNVNNILSTSTTVNKSSPSYASDRKEQLRRIGEDRNQRFIDDEIGHQQQMMQEGDQELDVALGITEQVKQNAFQISNELHEDEIRRNDIEDHMDRTQNTLEVLVEKTKELLDQPRNWMWIGCVVLTIIVIVLIIWVFLF</sequence>
<evidence type="ECO:0000256" key="1">
    <source>
        <dbReference type="ARBA" id="ARBA00022927"/>
    </source>
</evidence>
<dbReference type="SUPFAM" id="SSF58038">
    <property type="entry name" value="SNARE fusion complex"/>
    <property type="match status" value="1"/>
</dbReference>
<comment type="subcellular location">
    <subcellularLocation>
        <location evidence="2">Endomembrane system</location>
        <topology evidence="2">Single-pass type IV membrane protein</topology>
    </subcellularLocation>
</comment>
<evidence type="ECO:0000313" key="7">
    <source>
        <dbReference type="Proteomes" id="UP001470230"/>
    </source>
</evidence>
<dbReference type="EMBL" id="JAPFFF010000001">
    <property type="protein sequence ID" value="KAK8900133.1"/>
    <property type="molecule type" value="Genomic_DNA"/>
</dbReference>
<dbReference type="Pfam" id="PF09177">
    <property type="entry name" value="STX6_10_61_N"/>
    <property type="match status" value="1"/>
</dbReference>
<dbReference type="InterPro" id="IPR015260">
    <property type="entry name" value="Syntaxin-6/10/61_N"/>
</dbReference>
<proteinExistence type="predicted"/>
<keyword evidence="4" id="KW-1133">Transmembrane helix</keyword>
<keyword evidence="4" id="KW-0812">Transmembrane</keyword>
<keyword evidence="3" id="KW-0175">Coiled coil</keyword>
<keyword evidence="7" id="KW-1185">Reference proteome</keyword>
<evidence type="ECO:0000313" key="6">
    <source>
        <dbReference type="EMBL" id="KAK8900133.1"/>
    </source>
</evidence>
<comment type="caution">
    <text evidence="6">The sequence shown here is derived from an EMBL/GenBank/DDBJ whole genome shotgun (WGS) entry which is preliminary data.</text>
</comment>
<feature type="coiled-coil region" evidence="3">
    <location>
        <begin position="179"/>
        <end position="206"/>
    </location>
</feature>
<reference evidence="6 7" key="1">
    <citation type="submission" date="2024-04" db="EMBL/GenBank/DDBJ databases">
        <title>Tritrichomonas musculus Genome.</title>
        <authorList>
            <person name="Alves-Ferreira E."/>
            <person name="Grigg M."/>
            <person name="Lorenzi H."/>
            <person name="Galac M."/>
        </authorList>
    </citation>
    <scope>NUCLEOTIDE SEQUENCE [LARGE SCALE GENOMIC DNA]</scope>
    <source>
        <strain evidence="6 7">EAF2021</strain>
    </source>
</reference>
<keyword evidence="1" id="KW-0813">Transport</keyword>
<accession>A0ABR2L9U4</accession>
<feature type="domain" description="Syntaxin 6/10/61 N-terminal" evidence="5">
    <location>
        <begin position="3"/>
        <end position="96"/>
    </location>
</feature>
<organism evidence="6 7">
    <name type="scientific">Tritrichomonas musculus</name>
    <dbReference type="NCBI Taxonomy" id="1915356"/>
    <lineage>
        <taxon>Eukaryota</taxon>
        <taxon>Metamonada</taxon>
        <taxon>Parabasalia</taxon>
        <taxon>Tritrichomonadida</taxon>
        <taxon>Tritrichomonadidae</taxon>
        <taxon>Tritrichomonas</taxon>
    </lineage>
</organism>
<feature type="transmembrane region" description="Helical" evidence="4">
    <location>
        <begin position="210"/>
        <end position="231"/>
    </location>
</feature>
<keyword evidence="4" id="KW-0472">Membrane</keyword>
<protein>
    <recommendedName>
        <fullName evidence="5">Syntaxin 6/10/61 N-terminal domain-containing protein</fullName>
    </recommendedName>
</protein>
<evidence type="ECO:0000256" key="2">
    <source>
        <dbReference type="ARBA" id="ARBA00046280"/>
    </source>
</evidence>
<dbReference type="InterPro" id="IPR010989">
    <property type="entry name" value="SNARE"/>
</dbReference>
<dbReference type="Gene3D" id="1.20.58.90">
    <property type="match status" value="1"/>
</dbReference>
<name>A0ABR2L9U4_9EUKA</name>
<evidence type="ECO:0000256" key="3">
    <source>
        <dbReference type="SAM" id="Coils"/>
    </source>
</evidence>